<evidence type="ECO:0000256" key="1">
    <source>
        <dbReference type="ARBA" id="ARBA00001946"/>
    </source>
</evidence>
<dbReference type="EMBL" id="FOFP01000010">
    <property type="protein sequence ID" value="SEQ83082.1"/>
    <property type="molecule type" value="Genomic_DNA"/>
</dbReference>
<accession>A0ABY1BGU9</accession>
<feature type="binding site" evidence="10">
    <location>
        <begin position="22"/>
        <end position="27"/>
    </location>
    <ligand>
        <name>substrate</name>
    </ligand>
</feature>
<evidence type="ECO:0000256" key="9">
    <source>
        <dbReference type="ARBA" id="ARBA00049563"/>
    </source>
</evidence>
<comment type="caution">
    <text evidence="14">The sequence shown here is derived from an EMBL/GenBank/DDBJ whole genome shotgun (WGS) entry which is preliminary data.</text>
</comment>
<evidence type="ECO:0000313" key="14">
    <source>
        <dbReference type="EMBL" id="SEQ83082.1"/>
    </source>
</evidence>
<keyword evidence="15" id="KW-1185">Reference proteome</keyword>
<dbReference type="HAMAP" id="MF_00185">
    <property type="entry name" value="IPP_trans"/>
    <property type="match status" value="1"/>
</dbReference>
<evidence type="ECO:0000256" key="8">
    <source>
        <dbReference type="ARBA" id="ARBA00022842"/>
    </source>
</evidence>
<keyword evidence="5 10" id="KW-0819">tRNA processing</keyword>
<reference evidence="14 15" key="1">
    <citation type="submission" date="2016-10" db="EMBL/GenBank/DDBJ databases">
        <authorList>
            <person name="Varghese N."/>
            <person name="Submissions S."/>
        </authorList>
    </citation>
    <scope>NUCLEOTIDE SEQUENCE [LARGE SCALE GENOMIC DNA]</scope>
    <source>
        <strain evidence="14 15">CIP 109853</strain>
    </source>
</reference>
<evidence type="ECO:0000256" key="12">
    <source>
        <dbReference type="RuleBase" id="RU003784"/>
    </source>
</evidence>
<comment type="subunit">
    <text evidence="10">Monomer.</text>
</comment>
<dbReference type="InterPro" id="IPR027417">
    <property type="entry name" value="P-loop_NTPase"/>
</dbReference>
<dbReference type="InterPro" id="IPR018022">
    <property type="entry name" value="IPT"/>
</dbReference>
<dbReference type="PANTHER" id="PTHR11088:SF60">
    <property type="entry name" value="TRNA DIMETHYLALLYLTRANSFERASE"/>
    <property type="match status" value="1"/>
</dbReference>
<proteinExistence type="inferred from homology"/>
<comment type="function">
    <text evidence="2 10 12">Catalyzes the transfer of a dimethylallyl group onto the adenine at position 37 in tRNAs that read codons beginning with uridine, leading to the formation of N6-(dimethylallyl)adenosine (i(6)A).</text>
</comment>
<comment type="cofactor">
    <cofactor evidence="1 10">
        <name>Mg(2+)</name>
        <dbReference type="ChEBI" id="CHEBI:18420"/>
    </cofactor>
</comment>
<dbReference type="InterPro" id="IPR039657">
    <property type="entry name" value="Dimethylallyltransferase"/>
</dbReference>
<dbReference type="EC" id="2.5.1.75" evidence="10"/>
<gene>
    <name evidence="10" type="primary">miaA</name>
    <name evidence="14" type="ORF">SAMN05216600_110123</name>
</gene>
<keyword evidence="8 10" id="KW-0460">Magnesium</keyword>
<keyword evidence="7 10" id="KW-0067">ATP-binding</keyword>
<comment type="caution">
    <text evidence="10">Lacks conserved residue(s) required for the propagation of feature annotation.</text>
</comment>
<dbReference type="SUPFAM" id="SSF52540">
    <property type="entry name" value="P-loop containing nucleoside triphosphate hydrolases"/>
    <property type="match status" value="1"/>
</dbReference>
<comment type="similarity">
    <text evidence="3 10 13">Belongs to the IPP transferase family.</text>
</comment>
<dbReference type="PANTHER" id="PTHR11088">
    <property type="entry name" value="TRNA DIMETHYLALLYLTRANSFERASE"/>
    <property type="match status" value="1"/>
</dbReference>
<feature type="region of interest" description="Interaction with substrate tRNA" evidence="10">
    <location>
        <begin position="45"/>
        <end position="48"/>
    </location>
</feature>
<evidence type="ECO:0000256" key="11">
    <source>
        <dbReference type="RuleBase" id="RU003783"/>
    </source>
</evidence>
<keyword evidence="6 10" id="KW-0547">Nucleotide-binding</keyword>
<feature type="binding site" evidence="10">
    <location>
        <begin position="20"/>
        <end position="27"/>
    </location>
    <ligand>
        <name>ATP</name>
        <dbReference type="ChEBI" id="CHEBI:30616"/>
    </ligand>
</feature>
<evidence type="ECO:0000256" key="4">
    <source>
        <dbReference type="ARBA" id="ARBA00022679"/>
    </source>
</evidence>
<comment type="catalytic activity">
    <reaction evidence="9 10 11">
        <text>adenosine(37) in tRNA + dimethylallyl diphosphate = N(6)-dimethylallyladenosine(37) in tRNA + diphosphate</text>
        <dbReference type="Rhea" id="RHEA:26482"/>
        <dbReference type="Rhea" id="RHEA-COMP:10162"/>
        <dbReference type="Rhea" id="RHEA-COMP:10375"/>
        <dbReference type="ChEBI" id="CHEBI:33019"/>
        <dbReference type="ChEBI" id="CHEBI:57623"/>
        <dbReference type="ChEBI" id="CHEBI:74411"/>
        <dbReference type="ChEBI" id="CHEBI:74415"/>
        <dbReference type="EC" id="2.5.1.75"/>
    </reaction>
</comment>
<evidence type="ECO:0000256" key="3">
    <source>
        <dbReference type="ARBA" id="ARBA00005842"/>
    </source>
</evidence>
<organism evidence="14 15">
    <name type="scientific">Pseudomonas cuatrocienegasensis</name>
    <dbReference type="NCBI Taxonomy" id="543360"/>
    <lineage>
        <taxon>Bacteria</taxon>
        <taxon>Pseudomonadati</taxon>
        <taxon>Pseudomonadota</taxon>
        <taxon>Gammaproteobacteria</taxon>
        <taxon>Pseudomonadales</taxon>
        <taxon>Pseudomonadaceae</taxon>
        <taxon>Pseudomonas</taxon>
    </lineage>
</organism>
<dbReference type="Gene3D" id="1.10.20.140">
    <property type="match status" value="1"/>
</dbReference>
<feature type="site" description="Interaction with substrate tRNA" evidence="10">
    <location>
        <position position="133"/>
    </location>
</feature>
<dbReference type="Proteomes" id="UP000198512">
    <property type="component" value="Unassembled WGS sequence"/>
</dbReference>
<protein>
    <recommendedName>
        <fullName evidence="10">tRNA dimethylallyltransferase</fullName>
        <ecNumber evidence="10">2.5.1.75</ecNumber>
    </recommendedName>
    <alternativeName>
        <fullName evidence="10">Dimethylallyl diphosphate:tRNA dimethylallyltransferase</fullName>
        <shortName evidence="10">DMAPP:tRNA dimethylallyltransferase</shortName>
        <shortName evidence="10">DMATase</shortName>
    </alternativeName>
    <alternativeName>
        <fullName evidence="10">Isopentenyl-diphosphate:tRNA isopentenyltransferase</fullName>
        <shortName evidence="10">IPP transferase</shortName>
        <shortName evidence="10">IPPT</shortName>
        <shortName evidence="10">IPTase</shortName>
    </alternativeName>
</protein>
<evidence type="ECO:0000256" key="5">
    <source>
        <dbReference type="ARBA" id="ARBA00022694"/>
    </source>
</evidence>
<evidence type="ECO:0000256" key="7">
    <source>
        <dbReference type="ARBA" id="ARBA00022840"/>
    </source>
</evidence>
<dbReference type="RefSeq" id="WP_069519648.1">
    <property type="nucleotide sequence ID" value="NZ_FOFP01000010.1"/>
</dbReference>
<sequence>MLHADTGVLAQRPPAIFLMGPTAAGKTDLALALADVLPCELISVDSALVYRGMDIGTAKPDAATLARYPHRLIDILDPAQSYSAAEFRADALAAMAEISARGKIPLLVGGTMLYFKALLEGLADMPAADAQVRAELEARGQAEGWEALHRELALLDPVSAARIHPNDPQRLTRALEVYRVSGLTMTEHRARQAAENVAALASGAGQFPYTVAQLAIAPVQREVLHARIAQRFSLMLEQGFIGEVERLRQRSDLHVGLPSIRAVGYRQVWDYLDGQFGEAEMLERGVIATRQLAKRQFTWLRGWGDLHWLDSLACDNLPRALKYLKSVSILT</sequence>
<evidence type="ECO:0000256" key="10">
    <source>
        <dbReference type="HAMAP-Rule" id="MF_00185"/>
    </source>
</evidence>
<evidence type="ECO:0000256" key="6">
    <source>
        <dbReference type="ARBA" id="ARBA00022741"/>
    </source>
</evidence>
<feature type="site" description="Interaction with substrate tRNA" evidence="10">
    <location>
        <position position="111"/>
    </location>
</feature>
<evidence type="ECO:0000256" key="13">
    <source>
        <dbReference type="RuleBase" id="RU003785"/>
    </source>
</evidence>
<evidence type="ECO:0000313" key="15">
    <source>
        <dbReference type="Proteomes" id="UP000198512"/>
    </source>
</evidence>
<name>A0ABY1BGU9_9PSED</name>
<dbReference type="NCBIfam" id="TIGR00174">
    <property type="entry name" value="miaA"/>
    <property type="match status" value="1"/>
</dbReference>
<dbReference type="Pfam" id="PF01715">
    <property type="entry name" value="IPPT"/>
    <property type="match status" value="1"/>
</dbReference>
<keyword evidence="4 10" id="KW-0808">Transferase</keyword>
<evidence type="ECO:0000256" key="2">
    <source>
        <dbReference type="ARBA" id="ARBA00003213"/>
    </source>
</evidence>
<dbReference type="Gene3D" id="3.40.50.300">
    <property type="entry name" value="P-loop containing nucleotide triphosphate hydrolases"/>
    <property type="match status" value="1"/>
</dbReference>
<feature type="region of interest" description="Interaction with substrate tRNA" evidence="10">
    <location>
        <begin position="169"/>
        <end position="173"/>
    </location>
</feature>